<sequence length="221" mass="25585">MINLPFNQVSDEDEVEAPPPPPPPPQNPDDPKPIGDPFRVSGKVGGRKKHYDSFEFDGKQYSLVSLEDPVMLVPEDKEQKPYVVIIKDIIQNFNGSIMVSGQWFYRPEEAEKKGGGRWKSRDSRELFYSFHRDEVHADSVMHKCVVHFVPLNKQFLKSKQHPGFIVQKVYDTLERKLWNLTDEDFEDVKQQEIAELVQKTRKRIGELLDIEPEEAPPADKE</sequence>
<reference evidence="1" key="1">
    <citation type="submission" date="2023-10" db="EMBL/GenBank/DDBJ databases">
        <authorList>
            <person name="Rodriguez Cubillos JULIANA M."/>
            <person name="De Vega J."/>
        </authorList>
    </citation>
    <scope>NUCLEOTIDE SEQUENCE</scope>
</reference>
<dbReference type="Proteomes" id="UP001177021">
    <property type="component" value="Unassembled WGS sequence"/>
</dbReference>
<name>A0ACB0IUZ2_TRIPR</name>
<evidence type="ECO:0000313" key="2">
    <source>
        <dbReference type="Proteomes" id="UP001177021"/>
    </source>
</evidence>
<proteinExistence type="predicted"/>
<accession>A0ACB0IUZ2</accession>
<gene>
    <name evidence="1" type="ORF">MILVUS5_LOCUS6913</name>
</gene>
<keyword evidence="2" id="KW-1185">Reference proteome</keyword>
<organism evidence="1 2">
    <name type="scientific">Trifolium pratense</name>
    <name type="common">Red clover</name>
    <dbReference type="NCBI Taxonomy" id="57577"/>
    <lineage>
        <taxon>Eukaryota</taxon>
        <taxon>Viridiplantae</taxon>
        <taxon>Streptophyta</taxon>
        <taxon>Embryophyta</taxon>
        <taxon>Tracheophyta</taxon>
        <taxon>Spermatophyta</taxon>
        <taxon>Magnoliopsida</taxon>
        <taxon>eudicotyledons</taxon>
        <taxon>Gunneridae</taxon>
        <taxon>Pentapetalae</taxon>
        <taxon>rosids</taxon>
        <taxon>fabids</taxon>
        <taxon>Fabales</taxon>
        <taxon>Fabaceae</taxon>
        <taxon>Papilionoideae</taxon>
        <taxon>50 kb inversion clade</taxon>
        <taxon>NPAAA clade</taxon>
        <taxon>Hologalegina</taxon>
        <taxon>IRL clade</taxon>
        <taxon>Trifolieae</taxon>
        <taxon>Trifolium</taxon>
    </lineage>
</organism>
<dbReference type="EMBL" id="CASHSV030000002">
    <property type="protein sequence ID" value="CAJ2636408.1"/>
    <property type="molecule type" value="Genomic_DNA"/>
</dbReference>
<evidence type="ECO:0000313" key="1">
    <source>
        <dbReference type="EMBL" id="CAJ2636408.1"/>
    </source>
</evidence>
<comment type="caution">
    <text evidence="1">The sequence shown here is derived from an EMBL/GenBank/DDBJ whole genome shotgun (WGS) entry which is preliminary data.</text>
</comment>
<protein>
    <submittedName>
        <fullName evidence="1">Uncharacterized protein</fullName>
    </submittedName>
</protein>